<comment type="caution">
    <text evidence="1">The sequence shown here is derived from an EMBL/GenBank/DDBJ whole genome shotgun (WGS) entry which is preliminary data.</text>
</comment>
<organism evidence="1 2">
    <name type="scientific">Oryza meyeriana var. granulata</name>
    <dbReference type="NCBI Taxonomy" id="110450"/>
    <lineage>
        <taxon>Eukaryota</taxon>
        <taxon>Viridiplantae</taxon>
        <taxon>Streptophyta</taxon>
        <taxon>Embryophyta</taxon>
        <taxon>Tracheophyta</taxon>
        <taxon>Spermatophyta</taxon>
        <taxon>Magnoliopsida</taxon>
        <taxon>Liliopsida</taxon>
        <taxon>Poales</taxon>
        <taxon>Poaceae</taxon>
        <taxon>BOP clade</taxon>
        <taxon>Oryzoideae</taxon>
        <taxon>Oryzeae</taxon>
        <taxon>Oryzinae</taxon>
        <taxon>Oryza</taxon>
        <taxon>Oryza meyeriana</taxon>
    </lineage>
</organism>
<dbReference type="EMBL" id="SPHZ02000003">
    <property type="protein sequence ID" value="KAF0926755.1"/>
    <property type="molecule type" value="Genomic_DNA"/>
</dbReference>
<dbReference type="Proteomes" id="UP000479710">
    <property type="component" value="Unassembled WGS sequence"/>
</dbReference>
<reference evidence="1 2" key="1">
    <citation type="submission" date="2019-11" db="EMBL/GenBank/DDBJ databases">
        <title>Whole genome sequence of Oryza granulata.</title>
        <authorList>
            <person name="Li W."/>
        </authorList>
    </citation>
    <scope>NUCLEOTIDE SEQUENCE [LARGE SCALE GENOMIC DNA]</scope>
    <source>
        <strain evidence="2">cv. Menghai</strain>
        <tissue evidence="1">Leaf</tissue>
    </source>
</reference>
<sequence>MTYLQILGDGYGFLVVTTSKSDQAMRAGATGVGGDDLWGQRGGGVGAAMAAGDASAGSGRWAKVAGAGV</sequence>
<gene>
    <name evidence="1" type="ORF">E2562_027371</name>
</gene>
<proteinExistence type="predicted"/>
<evidence type="ECO:0000313" key="2">
    <source>
        <dbReference type="Proteomes" id="UP000479710"/>
    </source>
</evidence>
<name>A0A6G1EQ95_9ORYZ</name>
<evidence type="ECO:0000313" key="1">
    <source>
        <dbReference type="EMBL" id="KAF0926755.1"/>
    </source>
</evidence>
<protein>
    <submittedName>
        <fullName evidence="1">Uncharacterized protein</fullName>
    </submittedName>
</protein>
<keyword evidence="2" id="KW-1185">Reference proteome</keyword>
<accession>A0A6G1EQ95</accession>
<dbReference type="AlphaFoldDB" id="A0A6G1EQ95"/>